<evidence type="ECO:0000313" key="2">
    <source>
        <dbReference type="Proteomes" id="UP000292314"/>
    </source>
</evidence>
<proteinExistence type="predicted"/>
<reference evidence="1 2" key="1">
    <citation type="submission" date="2019-02" db="EMBL/GenBank/DDBJ databases">
        <authorList>
            <person name="Paul L."/>
            <person name="Brownson E.L."/>
            <person name="Lucero K."/>
            <person name="Page S.T."/>
            <person name="Garlena R.A."/>
            <person name="Russell D.A."/>
            <person name="Pope W.H."/>
            <person name="Jacobs-Sera D."/>
            <person name="Hatfull G.F."/>
        </authorList>
    </citation>
    <scope>NUCLEOTIDE SEQUENCE [LARGE SCALE GENOMIC DNA]</scope>
</reference>
<evidence type="ECO:0000313" key="1">
    <source>
        <dbReference type="EMBL" id="QBI99432.1"/>
    </source>
</evidence>
<dbReference type="GeneID" id="64471445"/>
<sequence>MDIIEKINHYDPPTLARLAKCAEPDSRVSEGADFLALVRDKVVDMVQELGETGTPYREAIQDAAADIGSTAEPSVKWRRFVDLSAYKENVTEFGRPSPDTPEGHADLALFFIGFRLASALITEIEEG</sequence>
<dbReference type="KEGG" id="vg:64471445"/>
<accession>A0A481VZH9</accession>
<name>A0A481VZH9_9CAUD</name>
<dbReference type="RefSeq" id="YP_010055521.1">
    <property type="nucleotide sequence ID" value="NC_054666.1"/>
</dbReference>
<dbReference type="Proteomes" id="UP000292314">
    <property type="component" value="Genome"/>
</dbReference>
<dbReference type="EMBL" id="MK524524">
    <property type="protein sequence ID" value="QBI99432.1"/>
    <property type="molecule type" value="Genomic_DNA"/>
</dbReference>
<keyword evidence="2" id="KW-1185">Reference proteome</keyword>
<gene>
    <name evidence="1" type="primary">72</name>
    <name evidence="1" type="ORF">SEA_CAELUM_72</name>
</gene>
<protein>
    <submittedName>
        <fullName evidence="1">OCR-like antirestriction protein</fullName>
    </submittedName>
</protein>
<organism evidence="1 2">
    <name type="scientific">Streptomyces phage Caelum</name>
    <dbReference type="NCBI Taxonomy" id="2530160"/>
    <lineage>
        <taxon>Viruses</taxon>
        <taxon>Duplodnaviria</taxon>
        <taxon>Heunggongvirae</taxon>
        <taxon>Uroviricota</taxon>
        <taxon>Caudoviricetes</taxon>
        <taxon>Arquatrovirinae</taxon>
        <taxon>Caelumvirus</taxon>
        <taxon>Caelumvirus caelum</taxon>
    </lineage>
</organism>